<organism evidence="1 2">
    <name type="scientific">Anaeromassilibacillus senegalensis</name>
    <dbReference type="NCBI Taxonomy" id="1673717"/>
    <lineage>
        <taxon>Bacteria</taxon>
        <taxon>Bacillati</taxon>
        <taxon>Bacillota</taxon>
        <taxon>Clostridia</taxon>
        <taxon>Eubacteriales</taxon>
        <taxon>Acutalibacteraceae</taxon>
        <taxon>Anaeromassilibacillus</taxon>
    </lineage>
</organism>
<dbReference type="SUPFAM" id="SSF52540">
    <property type="entry name" value="P-loop containing nucleoside triphosphate hydrolases"/>
    <property type="match status" value="1"/>
</dbReference>
<dbReference type="Proteomes" id="UP001299220">
    <property type="component" value="Unassembled WGS sequence"/>
</dbReference>
<dbReference type="Gene3D" id="3.40.50.300">
    <property type="entry name" value="P-loop containing nucleotide triphosphate hydrolases"/>
    <property type="match status" value="1"/>
</dbReference>
<dbReference type="RefSeq" id="WP_235322189.1">
    <property type="nucleotide sequence ID" value="NZ_JAFBIT010000001.1"/>
</dbReference>
<gene>
    <name evidence="1" type="ORF">JQM67_01320</name>
</gene>
<protein>
    <submittedName>
        <fullName evidence="1">ParA family protein</fullName>
    </submittedName>
</protein>
<comment type="caution">
    <text evidence="1">The sequence shown here is derived from an EMBL/GenBank/DDBJ whole genome shotgun (WGS) entry which is preliminary data.</text>
</comment>
<evidence type="ECO:0000313" key="1">
    <source>
        <dbReference type="EMBL" id="MCF2651252.1"/>
    </source>
</evidence>
<evidence type="ECO:0000313" key="2">
    <source>
        <dbReference type="Proteomes" id="UP001299220"/>
    </source>
</evidence>
<proteinExistence type="predicted"/>
<name>A0ABS9CKB5_9FIRM</name>
<dbReference type="InterPro" id="IPR027417">
    <property type="entry name" value="P-loop_NTPase"/>
</dbReference>
<sequence>MSRTITIICGHYGCGKTNLALNLAVEAAQRGRRSVIVDMDIVNPYFRSSDYGAFLQKHGVELIAPVFANTTLDTPVLPPEIYSIFSMEDADIFIDAGGDDVGATALGRLSRELTSSGYEMLYVVNRYRILSTKPEETLPLLREIEFASHLKATAVVNNSHLGVDTTAQTVLDSVDFARESARLCGLRLLYSTIPDFAAPGELPEGLRIVRRYVHFVWEDEPDF</sequence>
<reference evidence="1 2" key="1">
    <citation type="submission" date="2020-12" db="EMBL/GenBank/DDBJ databases">
        <title>Whole genome sequences of gut porcine anaerobes.</title>
        <authorList>
            <person name="Kubasova T."/>
            <person name="Jahodarova E."/>
            <person name="Rychlik I."/>
        </authorList>
    </citation>
    <scope>NUCLEOTIDE SEQUENCE [LARGE SCALE GENOMIC DNA]</scope>
    <source>
        <strain evidence="1 2">An867</strain>
    </source>
</reference>
<dbReference type="EMBL" id="JAFBIT010000001">
    <property type="protein sequence ID" value="MCF2651252.1"/>
    <property type="molecule type" value="Genomic_DNA"/>
</dbReference>
<accession>A0ABS9CKB5</accession>
<keyword evidence="2" id="KW-1185">Reference proteome</keyword>